<comment type="similarity">
    <text evidence="1">Belongs to the protein kinase superfamily. STE Ser/Thr protein kinase family. MAP kinase kinase kinase subfamily.</text>
</comment>
<dbReference type="GO" id="GO:0005524">
    <property type="term" value="F:ATP binding"/>
    <property type="evidence" value="ECO:0007669"/>
    <property type="project" value="UniProtKB-UniRule"/>
</dbReference>
<evidence type="ECO:0000256" key="8">
    <source>
        <dbReference type="ARBA" id="ARBA00048329"/>
    </source>
</evidence>
<dbReference type="PANTHER" id="PTHR48016">
    <property type="entry name" value="MAP KINASE KINASE KINASE SSK2-RELATED-RELATED"/>
    <property type="match status" value="1"/>
</dbReference>
<comment type="catalytic activity">
    <reaction evidence="7">
        <text>L-threonyl-[protein] + ATP = O-phospho-L-threonyl-[protein] + ADP + H(+)</text>
        <dbReference type="Rhea" id="RHEA:46608"/>
        <dbReference type="Rhea" id="RHEA-COMP:11060"/>
        <dbReference type="Rhea" id="RHEA-COMP:11605"/>
        <dbReference type="ChEBI" id="CHEBI:15378"/>
        <dbReference type="ChEBI" id="CHEBI:30013"/>
        <dbReference type="ChEBI" id="CHEBI:30616"/>
        <dbReference type="ChEBI" id="CHEBI:61977"/>
        <dbReference type="ChEBI" id="CHEBI:456216"/>
        <dbReference type="EC" id="2.7.11.25"/>
    </reaction>
</comment>
<dbReference type="AlphaFoldDB" id="A0AAW1X9Q2"/>
<evidence type="ECO:0000256" key="3">
    <source>
        <dbReference type="ARBA" id="ARBA00022679"/>
    </source>
</evidence>
<comment type="catalytic activity">
    <reaction evidence="8">
        <text>L-seryl-[protein] + ATP = O-phospho-L-seryl-[protein] + ADP + H(+)</text>
        <dbReference type="Rhea" id="RHEA:17989"/>
        <dbReference type="Rhea" id="RHEA-COMP:9863"/>
        <dbReference type="Rhea" id="RHEA-COMP:11604"/>
        <dbReference type="ChEBI" id="CHEBI:15378"/>
        <dbReference type="ChEBI" id="CHEBI:29999"/>
        <dbReference type="ChEBI" id="CHEBI:30616"/>
        <dbReference type="ChEBI" id="CHEBI:83421"/>
        <dbReference type="ChEBI" id="CHEBI:456216"/>
        <dbReference type="EC" id="2.7.11.25"/>
    </reaction>
</comment>
<dbReference type="Gene3D" id="3.30.200.20">
    <property type="entry name" value="Phosphorylase Kinase, domain 1"/>
    <property type="match status" value="1"/>
</dbReference>
<accession>A0AAW1X9Q2</accession>
<keyword evidence="5" id="KW-0418">Kinase</keyword>
<keyword evidence="6 9" id="KW-0067">ATP-binding</keyword>
<evidence type="ECO:0000256" key="1">
    <source>
        <dbReference type="ARBA" id="ARBA00006529"/>
    </source>
</evidence>
<evidence type="ECO:0000256" key="5">
    <source>
        <dbReference type="ARBA" id="ARBA00022777"/>
    </source>
</evidence>
<dbReference type="InterPro" id="IPR017441">
    <property type="entry name" value="Protein_kinase_ATP_BS"/>
</dbReference>
<dbReference type="InterPro" id="IPR000719">
    <property type="entry name" value="Prot_kinase_dom"/>
</dbReference>
<evidence type="ECO:0000256" key="7">
    <source>
        <dbReference type="ARBA" id="ARBA00047559"/>
    </source>
</evidence>
<evidence type="ECO:0000313" key="12">
    <source>
        <dbReference type="Proteomes" id="UP001457282"/>
    </source>
</evidence>
<dbReference type="PROSITE" id="PS50011">
    <property type="entry name" value="PROTEIN_KINASE_DOM"/>
    <property type="match status" value="1"/>
</dbReference>
<dbReference type="InterPro" id="IPR011009">
    <property type="entry name" value="Kinase-like_dom_sf"/>
</dbReference>
<evidence type="ECO:0000256" key="9">
    <source>
        <dbReference type="PROSITE-ProRule" id="PRU10141"/>
    </source>
</evidence>
<name>A0AAW1X9Q2_RUBAR</name>
<dbReference type="EC" id="2.7.11.25" evidence="2"/>
<dbReference type="InterPro" id="IPR050538">
    <property type="entry name" value="MAP_kinase_kinase_kinase"/>
</dbReference>
<evidence type="ECO:0000259" key="10">
    <source>
        <dbReference type="PROSITE" id="PS50011"/>
    </source>
</evidence>
<reference evidence="11 12" key="1">
    <citation type="journal article" date="2023" name="G3 (Bethesda)">
        <title>A chromosome-length genome assembly and annotation of blackberry (Rubus argutus, cv. 'Hillquist').</title>
        <authorList>
            <person name="Bruna T."/>
            <person name="Aryal R."/>
            <person name="Dudchenko O."/>
            <person name="Sargent D.J."/>
            <person name="Mead D."/>
            <person name="Buti M."/>
            <person name="Cavallini A."/>
            <person name="Hytonen T."/>
            <person name="Andres J."/>
            <person name="Pham M."/>
            <person name="Weisz D."/>
            <person name="Mascagni F."/>
            <person name="Usai G."/>
            <person name="Natali L."/>
            <person name="Bassil N."/>
            <person name="Fernandez G.E."/>
            <person name="Lomsadze A."/>
            <person name="Armour M."/>
            <person name="Olukolu B."/>
            <person name="Poorten T."/>
            <person name="Britton C."/>
            <person name="Davik J."/>
            <person name="Ashrafi H."/>
            <person name="Aiden E.L."/>
            <person name="Borodovsky M."/>
            <person name="Worthington M."/>
        </authorList>
    </citation>
    <scope>NUCLEOTIDE SEQUENCE [LARGE SCALE GENOMIC DNA]</scope>
    <source>
        <strain evidence="11">PI 553951</strain>
    </source>
</reference>
<dbReference type="SUPFAM" id="SSF56112">
    <property type="entry name" value="Protein kinase-like (PK-like)"/>
    <property type="match status" value="1"/>
</dbReference>
<dbReference type="GO" id="GO:0004709">
    <property type="term" value="F:MAP kinase kinase kinase activity"/>
    <property type="evidence" value="ECO:0007669"/>
    <property type="project" value="UniProtKB-EC"/>
</dbReference>
<gene>
    <name evidence="11" type="ORF">M0R45_020600</name>
</gene>
<evidence type="ECO:0000256" key="2">
    <source>
        <dbReference type="ARBA" id="ARBA00012406"/>
    </source>
</evidence>
<evidence type="ECO:0000256" key="4">
    <source>
        <dbReference type="ARBA" id="ARBA00022741"/>
    </source>
</evidence>
<feature type="binding site" evidence="9">
    <location>
        <position position="97"/>
    </location>
    <ligand>
        <name>ATP</name>
        <dbReference type="ChEBI" id="CHEBI:30616"/>
    </ligand>
</feature>
<comment type="caution">
    <text evidence="11">The sequence shown here is derived from an EMBL/GenBank/DDBJ whole genome shotgun (WGS) entry which is preliminary data.</text>
</comment>
<dbReference type="Proteomes" id="UP001457282">
    <property type="component" value="Unassembled WGS sequence"/>
</dbReference>
<sequence>MQGLVGLVRESLEFRTRDNGGGGGGFGGLVDKIGSSIRKSRIGLFSKPPAARALPPAVPENDAPPIRWRKGELIGSGAFGRVYMGMNLDSGELIAVKQVSIAASSASKEKTQAYSICKHKKLWLTLELEEEVRLLKNLSHPNIVRYLGTAREADSLNICWNSCQADPYPPSWENLGPFPSLL</sequence>
<keyword evidence="3" id="KW-0808">Transferase</keyword>
<feature type="domain" description="Protein kinase" evidence="10">
    <location>
        <begin position="68"/>
        <end position="182"/>
    </location>
</feature>
<dbReference type="GO" id="GO:0005737">
    <property type="term" value="C:cytoplasm"/>
    <property type="evidence" value="ECO:0007669"/>
    <property type="project" value="TreeGrafter"/>
</dbReference>
<keyword evidence="4 9" id="KW-0547">Nucleotide-binding</keyword>
<dbReference type="Pfam" id="PF00069">
    <property type="entry name" value="Pkinase"/>
    <property type="match status" value="1"/>
</dbReference>
<proteinExistence type="inferred from homology"/>
<keyword evidence="12" id="KW-1185">Reference proteome</keyword>
<organism evidence="11 12">
    <name type="scientific">Rubus argutus</name>
    <name type="common">Southern blackberry</name>
    <dbReference type="NCBI Taxonomy" id="59490"/>
    <lineage>
        <taxon>Eukaryota</taxon>
        <taxon>Viridiplantae</taxon>
        <taxon>Streptophyta</taxon>
        <taxon>Embryophyta</taxon>
        <taxon>Tracheophyta</taxon>
        <taxon>Spermatophyta</taxon>
        <taxon>Magnoliopsida</taxon>
        <taxon>eudicotyledons</taxon>
        <taxon>Gunneridae</taxon>
        <taxon>Pentapetalae</taxon>
        <taxon>rosids</taxon>
        <taxon>fabids</taxon>
        <taxon>Rosales</taxon>
        <taxon>Rosaceae</taxon>
        <taxon>Rosoideae</taxon>
        <taxon>Rosoideae incertae sedis</taxon>
        <taxon>Rubus</taxon>
    </lineage>
</organism>
<protein>
    <recommendedName>
        <fullName evidence="2">mitogen-activated protein kinase kinase kinase</fullName>
        <ecNumber evidence="2">2.7.11.25</ecNumber>
    </recommendedName>
</protein>
<dbReference type="PANTHER" id="PTHR48016:SF56">
    <property type="entry name" value="MAPKK KINASE"/>
    <property type="match status" value="1"/>
</dbReference>
<evidence type="ECO:0000256" key="6">
    <source>
        <dbReference type="ARBA" id="ARBA00022840"/>
    </source>
</evidence>
<evidence type="ECO:0000313" key="11">
    <source>
        <dbReference type="EMBL" id="KAK9933402.1"/>
    </source>
</evidence>
<dbReference type="PROSITE" id="PS00107">
    <property type="entry name" value="PROTEIN_KINASE_ATP"/>
    <property type="match status" value="1"/>
</dbReference>
<dbReference type="EMBL" id="JBEDUW010000004">
    <property type="protein sequence ID" value="KAK9933402.1"/>
    <property type="molecule type" value="Genomic_DNA"/>
</dbReference>